<name>A0ABP7DR97_9SPHN</name>
<comment type="caution">
    <text evidence="1">The sequence shown here is derived from an EMBL/GenBank/DDBJ whole genome shotgun (WGS) entry which is preliminary data.</text>
</comment>
<gene>
    <name evidence="1" type="ORF">GCM10022268_17180</name>
</gene>
<evidence type="ECO:0008006" key="3">
    <source>
        <dbReference type="Google" id="ProtNLM"/>
    </source>
</evidence>
<reference evidence="2" key="1">
    <citation type="journal article" date="2019" name="Int. J. Syst. Evol. Microbiol.">
        <title>The Global Catalogue of Microorganisms (GCM) 10K type strain sequencing project: providing services to taxonomists for standard genome sequencing and annotation.</title>
        <authorList>
            <consortium name="The Broad Institute Genomics Platform"/>
            <consortium name="The Broad Institute Genome Sequencing Center for Infectious Disease"/>
            <person name="Wu L."/>
            <person name="Ma J."/>
        </authorList>
    </citation>
    <scope>NUCLEOTIDE SEQUENCE [LARGE SCALE GENOMIC DNA]</scope>
    <source>
        <strain evidence="2">JCM 17498</strain>
    </source>
</reference>
<dbReference type="Proteomes" id="UP001500523">
    <property type="component" value="Unassembled WGS sequence"/>
</dbReference>
<accession>A0ABP7DR97</accession>
<dbReference type="EMBL" id="BAABBF010000003">
    <property type="protein sequence ID" value="GAA3708421.1"/>
    <property type="molecule type" value="Genomic_DNA"/>
</dbReference>
<organism evidence="1 2">
    <name type="scientific">Sphingomonas cynarae</name>
    <dbReference type="NCBI Taxonomy" id="930197"/>
    <lineage>
        <taxon>Bacteria</taxon>
        <taxon>Pseudomonadati</taxon>
        <taxon>Pseudomonadota</taxon>
        <taxon>Alphaproteobacteria</taxon>
        <taxon>Sphingomonadales</taxon>
        <taxon>Sphingomonadaceae</taxon>
        <taxon>Sphingomonas</taxon>
    </lineage>
</organism>
<evidence type="ECO:0000313" key="1">
    <source>
        <dbReference type="EMBL" id="GAA3708421.1"/>
    </source>
</evidence>
<proteinExistence type="predicted"/>
<evidence type="ECO:0000313" key="2">
    <source>
        <dbReference type="Proteomes" id="UP001500523"/>
    </source>
</evidence>
<protein>
    <recommendedName>
        <fullName evidence="3">NusG-like N-terminal domain-containing protein</fullName>
    </recommendedName>
</protein>
<sequence>MSRWIILRTSGGQTLPLMRSLRGAGFDVWTPARTSRRSVPAKTLSGKRVIEIDAPILPTFVFAAERDLERLVLVASREVSPHPGFRVFHHGGRVPLVGNAEVAGLHEEEAREAAVIQSMRAAESHAEAERIRCAAIKSASARRRAEAALERDRRNALRAQRCTVEAGNAVEVIDMPAFAGVAGVLESVDGPYATVRFGTSSWKIEGWRLMPSLLEHQAA</sequence>
<keyword evidence="2" id="KW-1185">Reference proteome</keyword>
<dbReference type="RefSeq" id="WP_344692940.1">
    <property type="nucleotide sequence ID" value="NZ_BAABBF010000003.1"/>
</dbReference>